<gene>
    <name evidence="7" type="ORF">BV87_12110</name>
</gene>
<comment type="similarity">
    <text evidence="1">Belongs to the N(4)/N(6)-methyltransferase family.</text>
</comment>
<dbReference type="Pfam" id="PF02384">
    <property type="entry name" value="N6_Mtase"/>
    <property type="match status" value="1"/>
</dbReference>
<keyword evidence="3 7" id="KW-0489">Methyltransferase</keyword>
<evidence type="ECO:0000256" key="2">
    <source>
        <dbReference type="ARBA" id="ARBA00011900"/>
    </source>
</evidence>
<evidence type="ECO:0000256" key="1">
    <source>
        <dbReference type="ARBA" id="ARBA00006594"/>
    </source>
</evidence>
<dbReference type="GO" id="GO:0003677">
    <property type="term" value="F:DNA binding"/>
    <property type="evidence" value="ECO:0007669"/>
    <property type="project" value="InterPro"/>
</dbReference>
<dbReference type="PANTHER" id="PTHR33841:SF1">
    <property type="entry name" value="DNA METHYLTRANSFERASE A"/>
    <property type="match status" value="1"/>
</dbReference>
<dbReference type="InterPro" id="IPR003356">
    <property type="entry name" value="DNA_methylase_A-5"/>
</dbReference>
<evidence type="ECO:0000259" key="6">
    <source>
        <dbReference type="Pfam" id="PF02384"/>
    </source>
</evidence>
<dbReference type="GO" id="GO:0032259">
    <property type="term" value="P:methylation"/>
    <property type="evidence" value="ECO:0007669"/>
    <property type="project" value="UniProtKB-KW"/>
</dbReference>
<dbReference type="RefSeq" id="WP_017502707.1">
    <property type="nucleotide sequence ID" value="NZ_CP020925.1"/>
</dbReference>
<evidence type="ECO:0000313" key="8">
    <source>
        <dbReference type="Proteomes" id="UP000037029"/>
    </source>
</evidence>
<dbReference type="InterPro" id="IPR029063">
    <property type="entry name" value="SAM-dependent_MTases_sf"/>
</dbReference>
<dbReference type="AlphaFoldDB" id="A0A0J9CZJ1"/>
<sequence length="835" mass="93221">MTALARIEAGLRAIGYRPESLIHDYSFADVLSEAGEEQCVALAAFTQVPESYRSAAFGVITGTHDADAVLRRRALGAPILFSISPEDVGVWRVGAEGKPRLSERVPLDQLDALFERNADNWNPHAVHRAKSLAQTQTAYQLDFVDLGLMPAIEHEIEVKLDRLLGEVIAQLLSGIDDPQREEAVFRTTFRLLAAKILIDRQHPDATSWTHAPVRDVLAGIETYYHLDHMLRPAVDALPSSAVETAWTTLRGAITFRNISSDSLAFVYENTLVTADTRKRFGTHSTPRQVAEYVVGQLDLGRFDLEDITIYEPFAGAGMFLVAALRHLRDQLPDTLTGEERHAFLVKRISGAELDSFACEVATLSLILADYPNANGWKIASKDLFEKDALRADAAGKRIVLCNPPWEDFDSEERQRYPEMAAKSFSKPMAVLRTLIEAKPQALGFVLPQGFLRQKQYGELRQLLADTYDRIELTSLPDRIFQRAGLEAAVIIATGQRDADAKNLPSQLRSVEVTDRGRPDFLMTGKVTTERRRTKLVCSGDLWIGALDEVWEYLADYPVLGGQAEVHRGLQWISQSAGWSAVPREGFARGIFKPADSLLQFSITTTGFVDMREESAYRFGPLTRAWDKPKILVNVARRSRGPWRLDGALDASGLVPSQAFFGIWPTTSDLPVEAIEALINSPLASAFVLERASNQHLTNVVMKQLPLPKRGALGDVVAAVWRYRDALGAAAAHALRTPEIDERLEGLLIDIDAQLLKAFDLPPRLERRLLEAFRGHEAERRVAHTFKGWFPEDFTAYLPLHEYVGPLLRENTGAWALEVFTPAPEHEVERLRRYVQ</sequence>
<reference evidence="7 8" key="1">
    <citation type="submission" date="2017-04" db="EMBL/GenBank/DDBJ databases">
        <title>Characterization, genome and methylation analysis of a phthalic acid esters degrading strain Sphingobium yanoikuyae SHJ.</title>
        <authorList>
            <person name="Feng L."/>
        </authorList>
    </citation>
    <scope>NUCLEOTIDE SEQUENCE [LARGE SCALE GENOMIC DNA]</scope>
    <source>
        <strain evidence="7 8">SHJ</strain>
    </source>
</reference>
<dbReference type="Gene3D" id="3.40.50.150">
    <property type="entry name" value="Vaccinia Virus protein VP39"/>
    <property type="match status" value="1"/>
</dbReference>
<dbReference type="PANTHER" id="PTHR33841">
    <property type="entry name" value="DNA METHYLTRANSFERASE YEEA-RELATED"/>
    <property type="match status" value="1"/>
</dbReference>
<dbReference type="EMBL" id="CP020925">
    <property type="protein sequence ID" value="ATP19078.1"/>
    <property type="molecule type" value="Genomic_DNA"/>
</dbReference>
<dbReference type="GO" id="GO:0009007">
    <property type="term" value="F:site-specific DNA-methyltransferase (adenine-specific) activity"/>
    <property type="evidence" value="ECO:0007669"/>
    <property type="project" value="UniProtKB-EC"/>
</dbReference>
<proteinExistence type="inferred from homology"/>
<evidence type="ECO:0000256" key="5">
    <source>
        <dbReference type="ARBA" id="ARBA00047942"/>
    </source>
</evidence>
<name>A0A0J9CZJ1_SPHYA</name>
<organism evidence="7 8">
    <name type="scientific">Sphingobium yanoikuyae</name>
    <name type="common">Sphingomonas yanoikuyae</name>
    <dbReference type="NCBI Taxonomy" id="13690"/>
    <lineage>
        <taxon>Bacteria</taxon>
        <taxon>Pseudomonadati</taxon>
        <taxon>Pseudomonadota</taxon>
        <taxon>Alphaproteobacteria</taxon>
        <taxon>Sphingomonadales</taxon>
        <taxon>Sphingomonadaceae</taxon>
        <taxon>Sphingobium</taxon>
    </lineage>
</organism>
<dbReference type="InterPro" id="IPR050953">
    <property type="entry name" value="N4_N6_ade-DNA_methylase"/>
</dbReference>
<feature type="domain" description="DNA methylase adenine-specific" evidence="6">
    <location>
        <begin position="260"/>
        <end position="498"/>
    </location>
</feature>
<protein>
    <recommendedName>
        <fullName evidence="2">site-specific DNA-methyltransferase (adenine-specific)</fullName>
        <ecNumber evidence="2">2.1.1.72</ecNumber>
    </recommendedName>
</protein>
<keyword evidence="4 7" id="KW-0808">Transferase</keyword>
<dbReference type="GO" id="GO:0008170">
    <property type="term" value="F:N-methyltransferase activity"/>
    <property type="evidence" value="ECO:0007669"/>
    <property type="project" value="InterPro"/>
</dbReference>
<accession>A0A0J9CZJ1</accession>
<evidence type="ECO:0000256" key="3">
    <source>
        <dbReference type="ARBA" id="ARBA00022603"/>
    </source>
</evidence>
<comment type="catalytic activity">
    <reaction evidence="5">
        <text>a 2'-deoxyadenosine in DNA + S-adenosyl-L-methionine = an N(6)-methyl-2'-deoxyadenosine in DNA + S-adenosyl-L-homocysteine + H(+)</text>
        <dbReference type="Rhea" id="RHEA:15197"/>
        <dbReference type="Rhea" id="RHEA-COMP:12418"/>
        <dbReference type="Rhea" id="RHEA-COMP:12419"/>
        <dbReference type="ChEBI" id="CHEBI:15378"/>
        <dbReference type="ChEBI" id="CHEBI:57856"/>
        <dbReference type="ChEBI" id="CHEBI:59789"/>
        <dbReference type="ChEBI" id="CHEBI:90615"/>
        <dbReference type="ChEBI" id="CHEBI:90616"/>
        <dbReference type="EC" id="2.1.1.72"/>
    </reaction>
</comment>
<evidence type="ECO:0000313" key="7">
    <source>
        <dbReference type="EMBL" id="ATP19078.1"/>
    </source>
</evidence>
<dbReference type="EC" id="2.1.1.72" evidence="2"/>
<dbReference type="Proteomes" id="UP000037029">
    <property type="component" value="Chromosome"/>
</dbReference>
<dbReference type="SUPFAM" id="SSF53335">
    <property type="entry name" value="S-adenosyl-L-methionine-dependent methyltransferases"/>
    <property type="match status" value="1"/>
</dbReference>
<evidence type="ECO:0000256" key="4">
    <source>
        <dbReference type="ARBA" id="ARBA00022679"/>
    </source>
</evidence>
<dbReference type="GeneID" id="69696344"/>